<evidence type="ECO:0000256" key="1">
    <source>
        <dbReference type="SAM" id="MobiDB-lite"/>
    </source>
</evidence>
<proteinExistence type="predicted"/>
<gene>
    <name evidence="3" type="ORF">LAMI_0E04852G</name>
</gene>
<dbReference type="OrthoDB" id="62853at2759"/>
<reference evidence="3 4" key="1">
    <citation type="submission" date="2016-03" db="EMBL/GenBank/DDBJ databases">
        <authorList>
            <person name="Devillers H."/>
        </authorList>
    </citation>
    <scope>NUCLEOTIDE SEQUENCE [LARGE SCALE GENOMIC DNA]</scope>
    <source>
        <strain evidence="3">CBS 11717</strain>
    </source>
</reference>
<feature type="compositionally biased region" description="Basic and acidic residues" evidence="1">
    <location>
        <begin position="115"/>
        <end position="136"/>
    </location>
</feature>
<dbReference type="AlphaFoldDB" id="A0A1G4JKN9"/>
<dbReference type="Pfam" id="PF00855">
    <property type="entry name" value="PWWP"/>
    <property type="match status" value="1"/>
</dbReference>
<feature type="compositionally biased region" description="Basic and acidic residues" evidence="1">
    <location>
        <begin position="184"/>
        <end position="198"/>
    </location>
</feature>
<organism evidence="3 4">
    <name type="scientific">Lachancea mirantina</name>
    <dbReference type="NCBI Taxonomy" id="1230905"/>
    <lineage>
        <taxon>Eukaryota</taxon>
        <taxon>Fungi</taxon>
        <taxon>Dikarya</taxon>
        <taxon>Ascomycota</taxon>
        <taxon>Saccharomycotina</taxon>
        <taxon>Saccharomycetes</taxon>
        <taxon>Saccharomycetales</taxon>
        <taxon>Saccharomycetaceae</taxon>
        <taxon>Lachancea</taxon>
    </lineage>
</organism>
<dbReference type="STRING" id="1230905.A0A1G4JKN9"/>
<feature type="domain" description="PWWP" evidence="2">
    <location>
        <begin position="5"/>
        <end position="66"/>
    </location>
</feature>
<feature type="compositionally biased region" description="Low complexity" evidence="1">
    <location>
        <begin position="137"/>
        <end position="146"/>
    </location>
</feature>
<name>A0A1G4JKN9_9SACH</name>
<dbReference type="SMART" id="SM00293">
    <property type="entry name" value="PWWP"/>
    <property type="match status" value="1"/>
</dbReference>
<dbReference type="Gene3D" id="2.30.30.140">
    <property type="match status" value="1"/>
</dbReference>
<accession>A0A1G4JKN9</accession>
<keyword evidence="4" id="KW-1185">Reference proteome</keyword>
<dbReference type="Proteomes" id="UP000191024">
    <property type="component" value="Chromosome E"/>
</dbReference>
<sequence>MGEDLRTGDLVLCKVGSFAPWPAVVFPQRLLRKDVYRRRRADCVAVCFLNDETYYWDKPARLKRLEKDTIRQFLDDAAMSGDVDEFLVGAYEEAADYDSLHEFIMRRLSDEGRTDDWDGKEKLEAGQDPFEGKKSESPAAATTTTKSKNKRPRSAKSADNENGMPRSTEDNGTSSNKPVPLISKSRDSAKTDRKRQRLDQSRRIEITLLFRRKLQRNLVQRDTPPSDDEIKESHKLLRKINENLIANDQFFDINALRQSKLHKLLKVISNDRNLEEFHEECTTILDKWSPIIRELKLEKLKTKT</sequence>
<dbReference type="InterPro" id="IPR000313">
    <property type="entry name" value="PWWP_dom"/>
</dbReference>
<dbReference type="EMBL" id="LT598465">
    <property type="protein sequence ID" value="SCU91135.1"/>
    <property type="molecule type" value="Genomic_DNA"/>
</dbReference>
<evidence type="ECO:0000313" key="4">
    <source>
        <dbReference type="Proteomes" id="UP000191024"/>
    </source>
</evidence>
<evidence type="ECO:0000313" key="3">
    <source>
        <dbReference type="EMBL" id="SCU91135.1"/>
    </source>
</evidence>
<dbReference type="SUPFAM" id="SSF63748">
    <property type="entry name" value="Tudor/PWWP/MBT"/>
    <property type="match status" value="1"/>
</dbReference>
<feature type="region of interest" description="Disordered" evidence="1">
    <location>
        <begin position="115"/>
        <end position="198"/>
    </location>
</feature>
<evidence type="ECO:0000259" key="2">
    <source>
        <dbReference type="SMART" id="SM00293"/>
    </source>
</evidence>
<protein>
    <submittedName>
        <fullName evidence="3">LAMI_0E04852g1_1</fullName>
    </submittedName>
</protein>